<reference evidence="2 3" key="1">
    <citation type="journal article" date="2021" name="Sci. Rep.">
        <title>Chromosome anchoring in Senegalese sole (Solea senegalensis) reveals sex-associated markers and genome rearrangements in flatfish.</title>
        <authorList>
            <person name="Guerrero-Cozar I."/>
            <person name="Gomez-Garrido J."/>
            <person name="Berbel C."/>
            <person name="Martinez-Blanch J.F."/>
            <person name="Alioto T."/>
            <person name="Claros M.G."/>
            <person name="Gagnaire P.A."/>
            <person name="Manchado M."/>
        </authorList>
    </citation>
    <scope>NUCLEOTIDE SEQUENCE [LARGE SCALE GENOMIC DNA]</scope>
    <source>
        <strain evidence="2">Sse05_10M</strain>
    </source>
</reference>
<dbReference type="EMBL" id="JAGKHQ010000018">
    <property type="protein sequence ID" value="KAG7485464.1"/>
    <property type="molecule type" value="Genomic_DNA"/>
</dbReference>
<gene>
    <name evidence="2" type="ORF">JOB18_010818</name>
</gene>
<feature type="compositionally biased region" description="Polar residues" evidence="1">
    <location>
        <begin position="51"/>
        <end position="63"/>
    </location>
</feature>
<accession>A0AAV6Q9C5</accession>
<comment type="caution">
    <text evidence="2">The sequence shown here is derived from an EMBL/GenBank/DDBJ whole genome shotgun (WGS) entry which is preliminary data.</text>
</comment>
<evidence type="ECO:0000256" key="1">
    <source>
        <dbReference type="SAM" id="MobiDB-lite"/>
    </source>
</evidence>
<sequence length="120" mass="13236">MGKPQRFAEETSGVFFHVGVWSRIRPGLPPRGVRFSSVPEKNQVKSEETESSAGSERGSTSAEGQVLTHKYRAVSNEEETEEVPVQSELQMATEDMSTSQSGTRLTSTCQFMHNKSNVTP</sequence>
<organism evidence="2 3">
    <name type="scientific">Solea senegalensis</name>
    <name type="common">Senegalese sole</name>
    <dbReference type="NCBI Taxonomy" id="28829"/>
    <lineage>
        <taxon>Eukaryota</taxon>
        <taxon>Metazoa</taxon>
        <taxon>Chordata</taxon>
        <taxon>Craniata</taxon>
        <taxon>Vertebrata</taxon>
        <taxon>Euteleostomi</taxon>
        <taxon>Actinopterygii</taxon>
        <taxon>Neopterygii</taxon>
        <taxon>Teleostei</taxon>
        <taxon>Neoteleostei</taxon>
        <taxon>Acanthomorphata</taxon>
        <taxon>Carangaria</taxon>
        <taxon>Pleuronectiformes</taxon>
        <taxon>Pleuronectoidei</taxon>
        <taxon>Soleidae</taxon>
        <taxon>Solea</taxon>
    </lineage>
</organism>
<feature type="compositionally biased region" description="Polar residues" evidence="1">
    <location>
        <begin position="87"/>
        <end position="120"/>
    </location>
</feature>
<feature type="region of interest" description="Disordered" evidence="1">
    <location>
        <begin position="24"/>
        <end position="120"/>
    </location>
</feature>
<name>A0AAV6Q9C5_SOLSE</name>
<dbReference type="Proteomes" id="UP000693946">
    <property type="component" value="Linkage Group LG6"/>
</dbReference>
<proteinExistence type="predicted"/>
<evidence type="ECO:0000313" key="2">
    <source>
        <dbReference type="EMBL" id="KAG7485464.1"/>
    </source>
</evidence>
<dbReference type="AlphaFoldDB" id="A0AAV6Q9C5"/>
<protein>
    <submittedName>
        <fullName evidence="2">Uncharacterized protein</fullName>
    </submittedName>
</protein>
<evidence type="ECO:0000313" key="3">
    <source>
        <dbReference type="Proteomes" id="UP000693946"/>
    </source>
</evidence>
<keyword evidence="3" id="KW-1185">Reference proteome</keyword>